<dbReference type="PROSITE" id="PS50991">
    <property type="entry name" value="PYR_CT"/>
    <property type="match status" value="1"/>
</dbReference>
<keyword evidence="1" id="KW-0464">Manganese</keyword>
<dbReference type="AlphaFoldDB" id="A0A445MRD8"/>
<organism evidence="3">
    <name type="scientific">uncultured Desulfobacterium sp</name>
    <dbReference type="NCBI Taxonomy" id="201089"/>
    <lineage>
        <taxon>Bacteria</taxon>
        <taxon>Pseudomonadati</taxon>
        <taxon>Thermodesulfobacteriota</taxon>
        <taxon>Desulfobacteria</taxon>
        <taxon>Desulfobacterales</taxon>
        <taxon>Desulfobacteriaceae</taxon>
        <taxon>Desulfobacterium</taxon>
        <taxon>environmental samples</taxon>
    </lineage>
</organism>
<dbReference type="GO" id="GO:0003852">
    <property type="term" value="F:2-isopropylmalate synthase activity"/>
    <property type="evidence" value="ECO:0007669"/>
    <property type="project" value="TreeGrafter"/>
</dbReference>
<reference evidence="3" key="1">
    <citation type="submission" date="2018-01" db="EMBL/GenBank/DDBJ databases">
        <authorList>
            <person name="Regsiter A."/>
            <person name="William W."/>
        </authorList>
    </citation>
    <scope>NUCLEOTIDE SEQUENCE</scope>
    <source>
        <strain evidence="3">TRIP AH-1</strain>
    </source>
</reference>
<dbReference type="InterPro" id="IPR013785">
    <property type="entry name" value="Aldolase_TIM"/>
</dbReference>
<dbReference type="Gene3D" id="3.20.20.70">
    <property type="entry name" value="Aldolase class I"/>
    <property type="match status" value="1"/>
</dbReference>
<feature type="domain" description="Pyruvate carboxyltransferase" evidence="2">
    <location>
        <begin position="6"/>
        <end position="260"/>
    </location>
</feature>
<dbReference type="EMBL" id="OJIN01000019">
    <property type="protein sequence ID" value="SPD72020.1"/>
    <property type="molecule type" value="Genomic_DNA"/>
</dbReference>
<sequence length="316" mass="36114">MYRPQIKVTDCSIRDGGLMNKHMFSYEFVRKVYEALSKAGVDYIELGYKNSKEMFSTEEYGPWKFCDDDDISRVIDGIESKSKIAVMADVGRVNMTDIRLASESPVHMIRTAVYVKEIDKAINMANEFHDKGYETTINVMAISRDQGPELDEALDQMEKECNCDAIYVVDSFGALYQENIQHLMKRFKNYIKTKDLGFHGHNNQQLAFSNTIEAIIQNANRLDGTVFGIGRAAGNCHLELLLGFLKNPKYNILPVLDLIAEEFIPLRETLEWGYTIPYAITGMKNEHPRSAMALRASENKDNYSEFYENLLSSKMD</sequence>
<gene>
    <name evidence="3" type="ORF">PITCH_A1150055</name>
</gene>
<proteinExistence type="predicted"/>
<dbReference type="SUPFAM" id="SSF51569">
    <property type="entry name" value="Aldolase"/>
    <property type="match status" value="1"/>
</dbReference>
<evidence type="ECO:0000256" key="1">
    <source>
        <dbReference type="ARBA" id="ARBA00023211"/>
    </source>
</evidence>
<evidence type="ECO:0000259" key="2">
    <source>
        <dbReference type="PROSITE" id="PS50991"/>
    </source>
</evidence>
<dbReference type="CDD" id="cd07944">
    <property type="entry name" value="DRE_TIM_HOA_like"/>
    <property type="match status" value="1"/>
</dbReference>
<name>A0A445MRD8_9BACT</name>
<dbReference type="InterPro" id="IPR050073">
    <property type="entry name" value="2-IPM_HCS-like"/>
</dbReference>
<dbReference type="PANTHER" id="PTHR10277:SF9">
    <property type="entry name" value="2-ISOPROPYLMALATE SYNTHASE 1, CHLOROPLASTIC-RELATED"/>
    <property type="match status" value="1"/>
</dbReference>
<dbReference type="PANTHER" id="PTHR10277">
    <property type="entry name" value="HOMOCITRATE SYNTHASE-RELATED"/>
    <property type="match status" value="1"/>
</dbReference>
<protein>
    <submittedName>
        <fullName evidence="3">Putative 4-hydroxy-2-oxovalerate aldolase</fullName>
    </submittedName>
</protein>
<accession>A0A445MRD8</accession>
<dbReference type="GO" id="GO:0009098">
    <property type="term" value="P:L-leucine biosynthetic process"/>
    <property type="evidence" value="ECO:0007669"/>
    <property type="project" value="TreeGrafter"/>
</dbReference>
<evidence type="ECO:0000313" key="3">
    <source>
        <dbReference type="EMBL" id="SPD72020.1"/>
    </source>
</evidence>
<dbReference type="InterPro" id="IPR000891">
    <property type="entry name" value="PYR_CT"/>
</dbReference>
<dbReference type="Pfam" id="PF00682">
    <property type="entry name" value="HMGL-like"/>
    <property type="match status" value="1"/>
</dbReference>